<dbReference type="Proteomes" id="UP001285441">
    <property type="component" value="Unassembled WGS sequence"/>
</dbReference>
<evidence type="ECO:0000313" key="3">
    <source>
        <dbReference type="Proteomes" id="UP001285441"/>
    </source>
</evidence>
<keyword evidence="3" id="KW-1185">Reference proteome</keyword>
<organism evidence="2 3">
    <name type="scientific">Podospora didyma</name>
    <dbReference type="NCBI Taxonomy" id="330526"/>
    <lineage>
        <taxon>Eukaryota</taxon>
        <taxon>Fungi</taxon>
        <taxon>Dikarya</taxon>
        <taxon>Ascomycota</taxon>
        <taxon>Pezizomycotina</taxon>
        <taxon>Sordariomycetes</taxon>
        <taxon>Sordariomycetidae</taxon>
        <taxon>Sordariales</taxon>
        <taxon>Podosporaceae</taxon>
        <taxon>Podospora</taxon>
    </lineage>
</organism>
<reference evidence="2" key="1">
    <citation type="journal article" date="2023" name="Mol. Phylogenet. Evol.">
        <title>Genome-scale phylogeny and comparative genomics of the fungal order Sordariales.</title>
        <authorList>
            <person name="Hensen N."/>
            <person name="Bonometti L."/>
            <person name="Westerberg I."/>
            <person name="Brannstrom I.O."/>
            <person name="Guillou S."/>
            <person name="Cros-Aarteil S."/>
            <person name="Calhoun S."/>
            <person name="Haridas S."/>
            <person name="Kuo A."/>
            <person name="Mondo S."/>
            <person name="Pangilinan J."/>
            <person name="Riley R."/>
            <person name="LaButti K."/>
            <person name="Andreopoulos B."/>
            <person name="Lipzen A."/>
            <person name="Chen C."/>
            <person name="Yan M."/>
            <person name="Daum C."/>
            <person name="Ng V."/>
            <person name="Clum A."/>
            <person name="Steindorff A."/>
            <person name="Ohm R.A."/>
            <person name="Martin F."/>
            <person name="Silar P."/>
            <person name="Natvig D.O."/>
            <person name="Lalanne C."/>
            <person name="Gautier V."/>
            <person name="Ament-Velasquez S.L."/>
            <person name="Kruys A."/>
            <person name="Hutchinson M.I."/>
            <person name="Powell A.J."/>
            <person name="Barry K."/>
            <person name="Miller A.N."/>
            <person name="Grigoriev I.V."/>
            <person name="Debuchy R."/>
            <person name="Gladieux P."/>
            <person name="Hiltunen Thoren M."/>
            <person name="Johannesson H."/>
        </authorList>
    </citation>
    <scope>NUCLEOTIDE SEQUENCE</scope>
    <source>
        <strain evidence="2">CBS 232.78</strain>
    </source>
</reference>
<name>A0AAE0U7B2_9PEZI</name>
<dbReference type="AlphaFoldDB" id="A0AAE0U7B2"/>
<feature type="region of interest" description="Disordered" evidence="1">
    <location>
        <begin position="294"/>
        <end position="412"/>
    </location>
</feature>
<gene>
    <name evidence="2" type="ORF">B0H63DRAFT_530905</name>
</gene>
<feature type="compositionally biased region" description="Polar residues" evidence="1">
    <location>
        <begin position="105"/>
        <end position="116"/>
    </location>
</feature>
<sequence length="498" mass="54366">MCYQEIMLYHCGHRSMGVLRPCPLTTAGHNFPVCTHQLLKKHHAMTMCPACERLLHTRWVLIREWEHRWLHERGACGCEVVFPGLLTKPRVIGDVAGDADVEEQISGSSSGRNQQPQKKKGESSKQTTAKTSHNGNGKGKRKTTDPIPPLYSETTINKGTDSAERHVAIRLPSLYAAEWTADHRALHKAGRCKCPADFRHSCPEVEEQDMDAAELDLLRAYRDIERLKSPLFDRMEIAQRIDQIGDIFGATTLPDKMIIQPTSTSVSSLSTPPIAIVPVVAPLLVNPPPLVTAPDKPELASKESVSAAAEDVSQKQERPAQSELSITELVSEFTSMGKGITGTSRNNTPRPKEHPHQKKAGGLPDNNSPSAKEAAAAEPSGNSYTHQQATGSHALQTGNTFGSHSSAANTPRQLDPLPYISWNSKPAPVQNAPWLTYGPGPFVSSGLDIPGPEDTSTDIPLCGLPVGAGPEGDEPHMPPWQDCRLSRLVPRRRRSLQF</sequence>
<dbReference type="EMBL" id="JAULSW010000001">
    <property type="protein sequence ID" value="KAK3393220.1"/>
    <property type="molecule type" value="Genomic_DNA"/>
</dbReference>
<reference evidence="2" key="2">
    <citation type="submission" date="2023-06" db="EMBL/GenBank/DDBJ databases">
        <authorList>
            <consortium name="Lawrence Berkeley National Laboratory"/>
            <person name="Haridas S."/>
            <person name="Hensen N."/>
            <person name="Bonometti L."/>
            <person name="Westerberg I."/>
            <person name="Brannstrom I.O."/>
            <person name="Guillou S."/>
            <person name="Cros-Aarteil S."/>
            <person name="Calhoun S."/>
            <person name="Kuo A."/>
            <person name="Mondo S."/>
            <person name="Pangilinan J."/>
            <person name="Riley R."/>
            <person name="LaButti K."/>
            <person name="Andreopoulos B."/>
            <person name="Lipzen A."/>
            <person name="Chen C."/>
            <person name="Yanf M."/>
            <person name="Daum C."/>
            <person name="Ng V."/>
            <person name="Clum A."/>
            <person name="Steindorff A."/>
            <person name="Ohm R."/>
            <person name="Martin F."/>
            <person name="Silar P."/>
            <person name="Natvig D."/>
            <person name="Lalanne C."/>
            <person name="Gautier V."/>
            <person name="Ament-velasquez S.L."/>
            <person name="Kruys A."/>
            <person name="Hutchinson M.I."/>
            <person name="Powell A.J."/>
            <person name="Barry K."/>
            <person name="Miller A.N."/>
            <person name="Grigoriev I.V."/>
            <person name="Debuchy R."/>
            <person name="Gladieux P."/>
            <person name="Thoren M.H."/>
            <person name="Johannesson H."/>
        </authorList>
    </citation>
    <scope>NUCLEOTIDE SEQUENCE</scope>
    <source>
        <strain evidence="2">CBS 232.78</strain>
    </source>
</reference>
<feature type="region of interest" description="Disordered" evidence="1">
    <location>
        <begin position="449"/>
        <end position="482"/>
    </location>
</feature>
<feature type="compositionally biased region" description="Low complexity" evidence="1">
    <location>
        <begin position="368"/>
        <end position="380"/>
    </location>
</feature>
<protein>
    <submittedName>
        <fullName evidence="2">Uncharacterized protein</fullName>
    </submittedName>
</protein>
<feature type="compositionally biased region" description="Polar residues" evidence="1">
    <location>
        <begin position="381"/>
        <end position="412"/>
    </location>
</feature>
<feature type="compositionally biased region" description="Polar residues" evidence="1">
    <location>
        <begin position="124"/>
        <end position="135"/>
    </location>
</feature>
<proteinExistence type="predicted"/>
<accession>A0AAE0U7B2</accession>
<feature type="region of interest" description="Disordered" evidence="1">
    <location>
        <begin position="102"/>
        <end position="159"/>
    </location>
</feature>
<evidence type="ECO:0000256" key="1">
    <source>
        <dbReference type="SAM" id="MobiDB-lite"/>
    </source>
</evidence>
<evidence type="ECO:0000313" key="2">
    <source>
        <dbReference type="EMBL" id="KAK3393220.1"/>
    </source>
</evidence>
<comment type="caution">
    <text evidence="2">The sequence shown here is derived from an EMBL/GenBank/DDBJ whole genome shotgun (WGS) entry which is preliminary data.</text>
</comment>